<feature type="transmembrane region" description="Helical" evidence="10">
    <location>
        <begin position="87"/>
        <end position="109"/>
    </location>
</feature>
<dbReference type="Pfam" id="PF07690">
    <property type="entry name" value="MFS_1"/>
    <property type="match status" value="1"/>
</dbReference>
<comment type="similarity">
    <text evidence="2">Belongs to the major facilitator superfamily.</text>
</comment>
<keyword evidence="7 10" id="KW-0472">Membrane</keyword>
<feature type="transmembrane region" description="Helical" evidence="10">
    <location>
        <begin position="469"/>
        <end position="488"/>
    </location>
</feature>
<feature type="transmembrane region" description="Helical" evidence="10">
    <location>
        <begin position="428"/>
        <end position="449"/>
    </location>
</feature>
<evidence type="ECO:0000256" key="6">
    <source>
        <dbReference type="ARBA" id="ARBA00022989"/>
    </source>
</evidence>
<sequence>MSRRIDRREYRQQENGEEAPLLRPDGSTFLENVAAGIAARQRAALRKRAVAQLSFLWAIINCLGAGSIMAFSLYGPLFQKRLHYSQLQVNGVSIAAELAMYLPVPLFGIVCDRLGPATPSLFAGVLFGVGYAFAAMVYRAGPAAWPPQAMMAAFVPIGSATSCMYISAVTTCAKNFGRGRFKGLALALPIACFGLSGMWQAQVGVHLLYDILPEGEREVDVYRYFVFLAVFLSVIGCVGFSALRVEEDEQLIVQESTEYGTLVEEEEQSPKNADGLLNERTKNFLTDHTMWWLAAGFFLVTGPGEAFINNMGTVLDTLRPDNAGGAATHVSVVAATSTLARIATGTLTDLLAPTTDGRWEVSRVLFLIVFALIMSVGQVVLASGALQDKADLFWIVSASIGAGYGAVFSLVPIITSIVWGVENFGTNWGILATAPAVGATLWGLIYSAVYQRAAGPDGLCSGVRCYESTFWAMAASVWTACLLWLWAWRGVNGWRKREISV</sequence>
<feature type="transmembrane region" description="Helical" evidence="10">
    <location>
        <begin position="392"/>
        <end position="421"/>
    </location>
</feature>
<keyword evidence="4" id="KW-0926">Vacuole</keyword>
<feature type="region of interest" description="Disordered" evidence="9">
    <location>
        <begin position="1"/>
        <end position="21"/>
    </location>
</feature>
<evidence type="ECO:0000256" key="1">
    <source>
        <dbReference type="ARBA" id="ARBA00004128"/>
    </source>
</evidence>
<keyword evidence="6 10" id="KW-1133">Transmembrane helix</keyword>
<evidence type="ECO:0000256" key="4">
    <source>
        <dbReference type="ARBA" id="ARBA00022554"/>
    </source>
</evidence>
<dbReference type="Proteomes" id="UP000799421">
    <property type="component" value="Unassembled WGS sequence"/>
</dbReference>
<reference evidence="11" key="1">
    <citation type="journal article" date="2020" name="Stud. Mycol.">
        <title>101 Dothideomycetes genomes: a test case for predicting lifestyles and emergence of pathogens.</title>
        <authorList>
            <person name="Haridas S."/>
            <person name="Albert R."/>
            <person name="Binder M."/>
            <person name="Bloem J."/>
            <person name="Labutti K."/>
            <person name="Salamov A."/>
            <person name="Andreopoulos B."/>
            <person name="Baker S."/>
            <person name="Barry K."/>
            <person name="Bills G."/>
            <person name="Bluhm B."/>
            <person name="Cannon C."/>
            <person name="Castanera R."/>
            <person name="Culley D."/>
            <person name="Daum C."/>
            <person name="Ezra D."/>
            <person name="Gonzalez J."/>
            <person name="Henrissat B."/>
            <person name="Kuo A."/>
            <person name="Liang C."/>
            <person name="Lipzen A."/>
            <person name="Lutzoni F."/>
            <person name="Magnuson J."/>
            <person name="Mondo S."/>
            <person name="Nolan M."/>
            <person name="Ohm R."/>
            <person name="Pangilinan J."/>
            <person name="Park H.-J."/>
            <person name="Ramirez L."/>
            <person name="Alfaro M."/>
            <person name="Sun H."/>
            <person name="Tritt A."/>
            <person name="Yoshinaga Y."/>
            <person name="Zwiers L.-H."/>
            <person name="Turgeon B."/>
            <person name="Goodwin S."/>
            <person name="Spatafora J."/>
            <person name="Crous P."/>
            <person name="Grigoriev I."/>
        </authorList>
    </citation>
    <scope>NUCLEOTIDE SEQUENCE</scope>
    <source>
        <strain evidence="11">CBS 480.64</strain>
    </source>
</reference>
<feature type="transmembrane region" description="Helical" evidence="10">
    <location>
        <begin position="55"/>
        <end position="75"/>
    </location>
</feature>
<feature type="transmembrane region" description="Helical" evidence="10">
    <location>
        <begin position="183"/>
        <end position="201"/>
    </location>
</feature>
<gene>
    <name evidence="11" type="ORF">K470DRAFT_259021</name>
</gene>
<dbReference type="InterPro" id="IPR011701">
    <property type="entry name" value="MFS"/>
</dbReference>
<name>A0A6A7BX26_9PEZI</name>
<dbReference type="GO" id="GO:0022857">
    <property type="term" value="F:transmembrane transporter activity"/>
    <property type="evidence" value="ECO:0007669"/>
    <property type="project" value="InterPro"/>
</dbReference>
<comment type="subcellular location">
    <subcellularLocation>
        <location evidence="1">Vacuole membrane</location>
        <topology evidence="1">Multi-pass membrane protein</topology>
    </subcellularLocation>
</comment>
<evidence type="ECO:0000256" key="8">
    <source>
        <dbReference type="ARBA" id="ARBA00039330"/>
    </source>
</evidence>
<feature type="transmembrane region" description="Helical" evidence="10">
    <location>
        <begin position="364"/>
        <end position="386"/>
    </location>
</feature>
<evidence type="ECO:0000313" key="11">
    <source>
        <dbReference type="EMBL" id="KAF2859259.1"/>
    </source>
</evidence>
<evidence type="ECO:0000256" key="9">
    <source>
        <dbReference type="SAM" id="MobiDB-lite"/>
    </source>
</evidence>
<dbReference type="GO" id="GO:0000329">
    <property type="term" value="C:fungal-type vacuole membrane"/>
    <property type="evidence" value="ECO:0007669"/>
    <property type="project" value="TreeGrafter"/>
</dbReference>
<dbReference type="PANTHER" id="PTHR21576:SF45">
    <property type="entry name" value="TRANSPORTER MCH1-RELATED"/>
    <property type="match status" value="1"/>
</dbReference>
<organism evidence="11 12">
    <name type="scientific">Piedraia hortae CBS 480.64</name>
    <dbReference type="NCBI Taxonomy" id="1314780"/>
    <lineage>
        <taxon>Eukaryota</taxon>
        <taxon>Fungi</taxon>
        <taxon>Dikarya</taxon>
        <taxon>Ascomycota</taxon>
        <taxon>Pezizomycotina</taxon>
        <taxon>Dothideomycetes</taxon>
        <taxon>Dothideomycetidae</taxon>
        <taxon>Capnodiales</taxon>
        <taxon>Piedraiaceae</taxon>
        <taxon>Piedraia</taxon>
    </lineage>
</organism>
<evidence type="ECO:0000256" key="2">
    <source>
        <dbReference type="ARBA" id="ARBA00008335"/>
    </source>
</evidence>
<dbReference type="EMBL" id="MU005995">
    <property type="protein sequence ID" value="KAF2859259.1"/>
    <property type="molecule type" value="Genomic_DNA"/>
</dbReference>
<evidence type="ECO:0000313" key="12">
    <source>
        <dbReference type="Proteomes" id="UP000799421"/>
    </source>
</evidence>
<dbReference type="PANTHER" id="PTHR21576">
    <property type="entry name" value="UNCHARACTERIZED NODULIN-LIKE PROTEIN"/>
    <property type="match status" value="1"/>
</dbReference>
<protein>
    <recommendedName>
        <fullName evidence="8">Probable transporter MCH1</fullName>
    </recommendedName>
</protein>
<proteinExistence type="inferred from homology"/>
<dbReference type="SUPFAM" id="SSF103473">
    <property type="entry name" value="MFS general substrate transporter"/>
    <property type="match status" value="1"/>
</dbReference>
<feature type="transmembrane region" description="Helical" evidence="10">
    <location>
        <begin position="121"/>
        <end position="138"/>
    </location>
</feature>
<dbReference type="InterPro" id="IPR036259">
    <property type="entry name" value="MFS_trans_sf"/>
</dbReference>
<keyword evidence="3" id="KW-0813">Transport</keyword>
<accession>A0A6A7BX26</accession>
<feature type="compositionally biased region" description="Basic and acidic residues" evidence="9">
    <location>
        <begin position="1"/>
        <end position="14"/>
    </location>
</feature>
<feature type="transmembrane region" description="Helical" evidence="10">
    <location>
        <begin position="221"/>
        <end position="243"/>
    </location>
</feature>
<keyword evidence="12" id="KW-1185">Reference proteome</keyword>
<evidence type="ECO:0000256" key="3">
    <source>
        <dbReference type="ARBA" id="ARBA00022448"/>
    </source>
</evidence>
<keyword evidence="5 10" id="KW-0812">Transmembrane</keyword>
<feature type="transmembrane region" description="Helical" evidence="10">
    <location>
        <begin position="150"/>
        <end position="171"/>
    </location>
</feature>
<dbReference type="AlphaFoldDB" id="A0A6A7BX26"/>
<dbReference type="OrthoDB" id="199930at2759"/>
<dbReference type="Gene3D" id="1.20.1250.20">
    <property type="entry name" value="MFS general substrate transporter like domains"/>
    <property type="match status" value="1"/>
</dbReference>
<evidence type="ECO:0000256" key="5">
    <source>
        <dbReference type="ARBA" id="ARBA00022692"/>
    </source>
</evidence>
<evidence type="ECO:0000256" key="10">
    <source>
        <dbReference type="SAM" id="Phobius"/>
    </source>
</evidence>
<dbReference type="CDD" id="cd17354">
    <property type="entry name" value="MFS_Mch1p_like"/>
    <property type="match status" value="1"/>
</dbReference>
<evidence type="ECO:0000256" key="7">
    <source>
        <dbReference type="ARBA" id="ARBA00023136"/>
    </source>
</evidence>